<dbReference type="EMBL" id="CACRXK020011757">
    <property type="protein sequence ID" value="CAB4022007.1"/>
    <property type="molecule type" value="Genomic_DNA"/>
</dbReference>
<dbReference type="PANTHER" id="PTHR14453">
    <property type="entry name" value="PARP/ZINC FINGER CCCH TYPE DOMAIN CONTAINING PROTEIN"/>
    <property type="match status" value="1"/>
</dbReference>
<dbReference type="InterPro" id="IPR037197">
    <property type="entry name" value="WWE_dom_sf"/>
</dbReference>
<keyword evidence="2" id="KW-0328">Glycosyltransferase</keyword>
<evidence type="ECO:0000256" key="2">
    <source>
        <dbReference type="ARBA" id="ARBA00022676"/>
    </source>
</evidence>
<dbReference type="Pfam" id="PF00644">
    <property type="entry name" value="PARP"/>
    <property type="match status" value="1"/>
</dbReference>
<gene>
    <name evidence="6" type="ORF">PACLA_8A086278</name>
</gene>
<dbReference type="GO" id="GO:0003714">
    <property type="term" value="F:transcription corepressor activity"/>
    <property type="evidence" value="ECO:0007669"/>
    <property type="project" value="TreeGrafter"/>
</dbReference>
<dbReference type="PANTHER" id="PTHR14453:SF67">
    <property type="entry name" value="POLY [ADP-RIBOSE] POLYMERASE"/>
    <property type="match status" value="1"/>
</dbReference>
<keyword evidence="7" id="KW-1185">Reference proteome</keyword>
<evidence type="ECO:0000256" key="3">
    <source>
        <dbReference type="ARBA" id="ARBA00022679"/>
    </source>
</evidence>
<keyword evidence="5" id="KW-0539">Nucleus</keyword>
<dbReference type="PROSITE" id="PS51059">
    <property type="entry name" value="PARP_CATALYTIC"/>
    <property type="match status" value="1"/>
</dbReference>
<dbReference type="InterPro" id="IPR012317">
    <property type="entry name" value="Poly(ADP-ribose)pol_cat_dom"/>
</dbReference>
<comment type="subcellular location">
    <subcellularLocation>
        <location evidence="1">Nucleus</location>
    </subcellularLocation>
</comment>
<reference evidence="6" key="1">
    <citation type="submission" date="2020-04" db="EMBL/GenBank/DDBJ databases">
        <authorList>
            <person name="Alioto T."/>
            <person name="Alioto T."/>
            <person name="Gomez Garrido J."/>
        </authorList>
    </citation>
    <scope>NUCLEOTIDE SEQUENCE</scope>
    <source>
        <strain evidence="6">A484AB</strain>
    </source>
</reference>
<dbReference type="Proteomes" id="UP001152795">
    <property type="component" value="Unassembled WGS sequence"/>
</dbReference>
<keyword evidence="4" id="KW-0520">NAD</keyword>
<evidence type="ECO:0000256" key="5">
    <source>
        <dbReference type="ARBA" id="ARBA00023242"/>
    </source>
</evidence>
<dbReference type="Gene3D" id="3.40.220.10">
    <property type="entry name" value="Leucine Aminopeptidase, subunit E, domain 1"/>
    <property type="match status" value="2"/>
</dbReference>
<dbReference type="SUPFAM" id="SSF52949">
    <property type="entry name" value="Macro domain-like"/>
    <property type="match status" value="2"/>
</dbReference>
<evidence type="ECO:0000256" key="1">
    <source>
        <dbReference type="ARBA" id="ARBA00004123"/>
    </source>
</evidence>
<accession>A0A6S7IVP2</accession>
<evidence type="ECO:0000256" key="4">
    <source>
        <dbReference type="ARBA" id="ARBA00023027"/>
    </source>
</evidence>
<comment type="caution">
    <text evidence="6">The sequence shown here is derived from an EMBL/GenBank/DDBJ whole genome shotgun (WGS) entry which is preliminary data.</text>
</comment>
<dbReference type="GO" id="GO:0003950">
    <property type="term" value="F:NAD+ poly-ADP-ribosyltransferase activity"/>
    <property type="evidence" value="ECO:0007669"/>
    <property type="project" value="UniProtKB-UniRule"/>
</dbReference>
<dbReference type="Gene3D" id="3.90.228.10">
    <property type="match status" value="1"/>
</dbReference>
<name>A0A6S7IVP2_PARCT</name>
<dbReference type="GO" id="GO:0005634">
    <property type="term" value="C:nucleus"/>
    <property type="evidence" value="ECO:0007669"/>
    <property type="project" value="UniProtKB-SubCell"/>
</dbReference>
<dbReference type="InterPro" id="IPR002589">
    <property type="entry name" value="Macro_dom"/>
</dbReference>
<dbReference type="Pfam" id="PF01661">
    <property type="entry name" value="Macro"/>
    <property type="match status" value="1"/>
</dbReference>
<dbReference type="OrthoDB" id="5989590at2759"/>
<dbReference type="SUPFAM" id="SSF56399">
    <property type="entry name" value="ADP-ribosylation"/>
    <property type="match status" value="1"/>
</dbReference>
<keyword evidence="3" id="KW-0808">Transferase</keyword>
<organism evidence="6 7">
    <name type="scientific">Paramuricea clavata</name>
    <name type="common">Red gorgonian</name>
    <name type="synonym">Violescent sea-whip</name>
    <dbReference type="NCBI Taxonomy" id="317549"/>
    <lineage>
        <taxon>Eukaryota</taxon>
        <taxon>Metazoa</taxon>
        <taxon>Cnidaria</taxon>
        <taxon>Anthozoa</taxon>
        <taxon>Octocorallia</taxon>
        <taxon>Malacalcyonacea</taxon>
        <taxon>Plexauridae</taxon>
        <taxon>Paramuricea</taxon>
    </lineage>
</organism>
<sequence>MDYTSEEFQRNKKCHKMTFVNVLGELLQSWKTRYSKKNIHETINIKHEYIEFLQHTDFRRDLKIYYPDLVASIGHKYGEIELKGPACQVVDATVIIKEQLHRICEKQLTLSQSTLIWNIVAKNRWNEYFARQLGKENIKSKVCVGPSNALVILAFSQEECERAFEIMFEIVREDTLSIRKDCSVQSNQFQSLISKLQRGTLVQIEVLPNAEENVLRIIGVDEDIARAIQEISDFIKEDRIHSDTHRPQVSEYVWNFLARRVDHESVKQIAKDLEHYRVSIHIMDDHEQFLVCGLSKGIEQCKQRLNELASMIVERQKKLEYPGIKNLFLDQAGKEQLQMIEKEMDVEIEILRSDNKLSKAPVPLPRTLSLPSKKPESVMYDVCSFTTKEGLNVSWKYSSIENEAADVLVNSAHTNLNHPTACGRALMVRGGSCFQEACKPHIAIRPGDIIATESGNLLSKYVIHAVCRNLNRFKEPSPAHEFLRGLVRKILEKCHELGASSLAMPLIGAGHHGFPVEVVLQVIKNEINQLSSSKGAQLTLKDICIIVFQSKPERRKTVPLPTKPEISVPPTSDEKELNDASSSTEIAFEPVRICLCGGNASQYQADAMISLSSTNVRASTTASQSTCIQQGDDGIDFCDSTPEESMKQPSGTVLVTKASNGANVKYYMHSVPVPFDISGLERATKACLDAAKFYACNSAIILATEITLFNIAANECANAILSASQTFSNTSFAMDIRVVTLDMDMMQIFQKAFEEKVEEQRTSVEFRESGQIAGFMHAVVNDQRSANKILNIGENDEVIFRVVGFHDNVTISIEKIEAYFTRCKASKSVKDAKTVNGFWKNNSVIKRLSKGYEVFITLSAEEVSIEGMTEQVFECKDALIDFLNKHDEKERELRRLREISESVQWSYSDANGTVLFDEILNGMVESESRVGNKKFKVPSMENTHEVVLDKMIIKERRTGRTALLARKHMENTLVLPIYWEPQPKDENVHLVALPTSSNEYQKIIDLFGPANDLIIVEKIQRIQNPRLCKMYLCKKESMGMEANEKQLFHGTKSENISSINTNNFNRRFSGINGTRFGHGVYFARDASYSVRYSLKDSEKENSVFHMYVANVLVGKSVKGDKKMRVLPKRNDPRNPELFYDSAVDDTEDPSIFVTFDDHQCYPEYLITFKAA</sequence>
<dbReference type="PROSITE" id="PS51154">
    <property type="entry name" value="MACRO"/>
    <property type="match status" value="1"/>
</dbReference>
<protein>
    <submittedName>
        <fullName evidence="6">Poly [ADP-ribose] polymerase 14-like</fullName>
    </submittedName>
</protein>
<evidence type="ECO:0000313" key="7">
    <source>
        <dbReference type="Proteomes" id="UP001152795"/>
    </source>
</evidence>
<dbReference type="AlphaFoldDB" id="A0A6S7IVP2"/>
<dbReference type="Gene3D" id="3.30.720.50">
    <property type="match status" value="1"/>
</dbReference>
<dbReference type="InterPro" id="IPR052056">
    <property type="entry name" value="Mono-ARTD/PARP"/>
</dbReference>
<dbReference type="InterPro" id="IPR043472">
    <property type="entry name" value="Macro_dom-like"/>
</dbReference>
<dbReference type="GO" id="GO:0010629">
    <property type="term" value="P:negative regulation of gene expression"/>
    <property type="evidence" value="ECO:0007669"/>
    <property type="project" value="TreeGrafter"/>
</dbReference>
<dbReference type="SMART" id="SM00506">
    <property type="entry name" value="A1pp"/>
    <property type="match status" value="1"/>
</dbReference>
<evidence type="ECO:0000313" key="6">
    <source>
        <dbReference type="EMBL" id="CAB4022007.1"/>
    </source>
</evidence>
<dbReference type="CDD" id="cd01439">
    <property type="entry name" value="TCCD_inducible_PARP_like"/>
    <property type="match status" value="1"/>
</dbReference>
<dbReference type="GO" id="GO:0005737">
    <property type="term" value="C:cytoplasm"/>
    <property type="evidence" value="ECO:0007669"/>
    <property type="project" value="TreeGrafter"/>
</dbReference>
<proteinExistence type="predicted"/>